<evidence type="ECO:0000256" key="1">
    <source>
        <dbReference type="SAM" id="MobiDB-lite"/>
    </source>
</evidence>
<name>A0A1S0UBW5_LOALO</name>
<dbReference type="CTD" id="9937617"/>
<dbReference type="InParanoid" id="A0A1S0UBW5"/>
<sequence>MKMDINITRVSISALRTQPLRPEDTDITQDTKIPSFKGITAIQDPITEGIQELPALFSTSYRTDCSSVTHMQPFDNDLNERKTAIQKPNPTKTNNVDFAKNGKKKSYIRYTLHRYCGPLPNTLV</sequence>
<proteinExistence type="predicted"/>
<evidence type="ECO:0000313" key="2">
    <source>
        <dbReference type="EMBL" id="EFO28241.1"/>
    </source>
</evidence>
<organism evidence="2">
    <name type="scientific">Loa loa</name>
    <name type="common">Eye worm</name>
    <name type="synonym">Filaria loa</name>
    <dbReference type="NCBI Taxonomy" id="7209"/>
    <lineage>
        <taxon>Eukaryota</taxon>
        <taxon>Metazoa</taxon>
        <taxon>Ecdysozoa</taxon>
        <taxon>Nematoda</taxon>
        <taxon>Chromadorea</taxon>
        <taxon>Rhabditida</taxon>
        <taxon>Spirurina</taxon>
        <taxon>Spiruromorpha</taxon>
        <taxon>Filarioidea</taxon>
        <taxon>Onchocercidae</taxon>
        <taxon>Loa</taxon>
    </lineage>
</organism>
<accession>A0A1S0UBW5</accession>
<protein>
    <submittedName>
        <fullName evidence="2">Uncharacterized protein</fullName>
    </submittedName>
</protein>
<dbReference type="GeneID" id="9937617"/>
<feature type="region of interest" description="Disordered" evidence="1">
    <location>
        <begin position="72"/>
        <end position="95"/>
    </location>
</feature>
<dbReference type="AlphaFoldDB" id="A0A1S0UBW5"/>
<dbReference type="KEGG" id="loa:LOAG_00236"/>
<dbReference type="EMBL" id="JH712090">
    <property type="protein sequence ID" value="EFO28241.1"/>
    <property type="molecule type" value="Genomic_DNA"/>
</dbReference>
<reference evidence="2" key="1">
    <citation type="submission" date="2012-04" db="EMBL/GenBank/DDBJ databases">
        <title>The Genome Sequence of Loa loa.</title>
        <authorList>
            <consortium name="The Broad Institute Genome Sequencing Platform"/>
            <consortium name="Broad Institute Genome Sequencing Center for Infectious Disease"/>
            <person name="Nutman T.B."/>
            <person name="Fink D.L."/>
            <person name="Russ C."/>
            <person name="Young S."/>
            <person name="Zeng Q."/>
            <person name="Gargeya S."/>
            <person name="Alvarado L."/>
            <person name="Berlin A."/>
            <person name="Chapman S.B."/>
            <person name="Chen Z."/>
            <person name="Freedman E."/>
            <person name="Gellesch M."/>
            <person name="Goldberg J."/>
            <person name="Griggs A."/>
            <person name="Gujja S."/>
            <person name="Heilman E.R."/>
            <person name="Heiman D."/>
            <person name="Howarth C."/>
            <person name="Mehta T."/>
            <person name="Neiman D."/>
            <person name="Pearson M."/>
            <person name="Roberts A."/>
            <person name="Saif S."/>
            <person name="Shea T."/>
            <person name="Shenoy N."/>
            <person name="Sisk P."/>
            <person name="Stolte C."/>
            <person name="Sykes S."/>
            <person name="White J."/>
            <person name="Yandava C."/>
            <person name="Haas B."/>
            <person name="Henn M.R."/>
            <person name="Nusbaum C."/>
            <person name="Birren B."/>
        </authorList>
    </citation>
    <scope>NUCLEOTIDE SEQUENCE [LARGE SCALE GENOMIC DNA]</scope>
</reference>
<dbReference type="RefSeq" id="XP_003135824.1">
    <property type="nucleotide sequence ID" value="XM_003135776.1"/>
</dbReference>
<gene>
    <name evidence="2" type="ORF">LOAG_00236</name>
</gene>
<feature type="compositionally biased region" description="Polar residues" evidence="1">
    <location>
        <begin position="86"/>
        <end position="95"/>
    </location>
</feature>